<accession>A0A7S0AHS7</accession>
<evidence type="ECO:0000313" key="1">
    <source>
        <dbReference type="EMBL" id="CAD8364274.1"/>
    </source>
</evidence>
<reference evidence="1" key="1">
    <citation type="submission" date="2021-01" db="EMBL/GenBank/DDBJ databases">
        <authorList>
            <person name="Corre E."/>
            <person name="Pelletier E."/>
            <person name="Niang G."/>
            <person name="Scheremetjew M."/>
            <person name="Finn R."/>
            <person name="Kale V."/>
            <person name="Holt S."/>
            <person name="Cochrane G."/>
            <person name="Meng A."/>
            <person name="Brown T."/>
            <person name="Cohen L."/>
        </authorList>
    </citation>
    <scope>NUCLEOTIDE SEQUENCE</scope>
    <source>
        <strain evidence="1">Pbaha01</strain>
    </source>
</reference>
<protein>
    <submittedName>
        <fullName evidence="1">Uncharacterized protein</fullName>
    </submittedName>
</protein>
<gene>
    <name evidence="1" type="ORF">PBAH0796_LOCUS16785</name>
</gene>
<name>A0A7S0AHS7_9DINO</name>
<sequence length="180" mass="17925">MAADPAGAVMAEFPGVGLESLMNPGAALMALGAEAPLMAGMPFGDASFLGAEAPSELASAGTSCGYLPGGQFSRAASSEAPARGARCGAAPLAVVSGAEASPSGGVAVGGRAEGDTVEGRGHVASALPVSGREVVLRAAGTFMESMQLREDMTEGSLRRSWSDSDLPAFREAMEDTLMMG</sequence>
<dbReference type="EMBL" id="HBEG01027654">
    <property type="protein sequence ID" value="CAD8364274.1"/>
    <property type="molecule type" value="Transcribed_RNA"/>
</dbReference>
<dbReference type="AlphaFoldDB" id="A0A7S0AHS7"/>
<organism evidence="1">
    <name type="scientific">Pyrodinium bahamense</name>
    <dbReference type="NCBI Taxonomy" id="73915"/>
    <lineage>
        <taxon>Eukaryota</taxon>
        <taxon>Sar</taxon>
        <taxon>Alveolata</taxon>
        <taxon>Dinophyceae</taxon>
        <taxon>Gonyaulacales</taxon>
        <taxon>Pyrocystaceae</taxon>
        <taxon>Pyrodinium</taxon>
    </lineage>
</organism>
<proteinExistence type="predicted"/>